<dbReference type="Gene3D" id="3.30.1490.20">
    <property type="entry name" value="ATP-grasp fold, A domain"/>
    <property type="match status" value="1"/>
</dbReference>
<evidence type="ECO:0000256" key="7">
    <source>
        <dbReference type="ARBA" id="ARBA00022840"/>
    </source>
</evidence>
<dbReference type="PANTHER" id="PTHR45728:SF3">
    <property type="entry name" value="ACETYL-COA CARBOXYLASE"/>
    <property type="match status" value="1"/>
</dbReference>
<gene>
    <name evidence="21" type="ORF">NGATSA_3002800</name>
</gene>
<dbReference type="Pfam" id="PF00289">
    <property type="entry name" value="Biotin_carb_N"/>
    <property type="match status" value="1"/>
</dbReference>
<dbReference type="InterPro" id="IPR049074">
    <property type="entry name" value="ACCA_BT"/>
</dbReference>
<evidence type="ECO:0000256" key="6">
    <source>
        <dbReference type="ARBA" id="ARBA00022832"/>
    </source>
</evidence>
<dbReference type="GO" id="GO:2001295">
    <property type="term" value="P:malonyl-CoA biosynthetic process"/>
    <property type="evidence" value="ECO:0007669"/>
    <property type="project" value="UniProtKB-UniPathway"/>
</dbReference>
<evidence type="ECO:0000256" key="12">
    <source>
        <dbReference type="ARBA" id="ARBA00048065"/>
    </source>
</evidence>
<dbReference type="InterPro" id="IPR005482">
    <property type="entry name" value="Biotin_COase_C"/>
</dbReference>
<dbReference type="PROSITE" id="PS00188">
    <property type="entry name" value="BIOTIN"/>
    <property type="match status" value="1"/>
</dbReference>
<dbReference type="InterPro" id="IPR011764">
    <property type="entry name" value="Biotin_carboxylation_dom"/>
</dbReference>
<evidence type="ECO:0000256" key="4">
    <source>
        <dbReference type="ARBA" id="ARBA00022598"/>
    </source>
</evidence>
<sequence length="2139" mass="235196">MASFPPSNRRATPARVMVVIFSSVLILLAGPVGDAWRMPSIAPGQSTGVAKTSRWAGFLGNFARRSPSISTSPSLPPSLPASSLGPLSAATMAPPSTLSPAAQKKKDAVAAYVKSRGGNLGIRKVLIANNGMAATKSILSIRQWAYMELGDDKAIEFVVMATPEDLNANAEFIRLADRFVEVPGGSNKNNYANVDLIVQVAEREGVDAVWPGWGHASENPRLPNTLKEMGIKFIGPTGPVMSVLGDKIAANILAQTAKVPSIPWSGDGLTAELTAEGTIPDETFQKAMVRTAEEALAAANRIGYPVMLKASEGGGGKGIRMSNNDEELKNNFVQVSNEVPGSPMFMMQLCTQARHIEVQIVGDEHGNAAALNGRDCSTQRRFQKIFEEGPPTIVPPEVFKQMELAAQRLTQSIGYIGAGTVEYLFNAATGKYFFLELNPRLQVEHPVTEGLSLVNLPATQLQIAMGIPLNRIPDIRRFYGKEDPYGDSPIEFFEDDYADLASHVIAARITAENPDEGFKPTSGRIERVKFQSTANVWGYFSVGANGGIHEFADSQFGHLFAKGKTREDARKSLVLALKEIEVRGDIRTTVEYLVQLLETDAFKENTIDTSWLDGLIREKSVRVELAPHEVALSAAIARAFARSQEEEKKFVENLGKGQVSIQSIRSINSFPMEITYKDSKYSFLCSRIGPDKLRLTINGQVLETKVRQQPDGSLIAEFGGTTHTIYALEEPLGLRMVLDGVTVLLPTVYDPSELRTDVTGKVVRYLQDDGAEIQAGQPYVEVEAMKMIMPLKASESGTVTHRLSPGSIITAGDLLANIQLKDPSKVKKIIPFKDTLELAGSGEEPGTTEIESVLKTMNLVLDGFDYEVEFLAQNLVTSVRDGKELLDAAVALVSKYLAVEEQFAGKALDEAMVALVKANKESLGTVLQLATAHRELPRRNKMVSALIRQLQALVERPGTSELALGPLIDLLERTSHLPGKEYGEVAISSAQALLALKAPPFNIRKDELRATLMQTQDNDALARSATLTAGVDLLTAMFTDPDVTVRKNAIEVYIRRIYRAHRILSLSVEEVDGVMVARWSFKFADTPDEESPLRYGFFTVFPSLEAYTEGTEKFSKVLKSSLGGKEVYSEPTNVFHVAVAQLPESDQPEVIANIEAILAEKKELLTECQVRMVNVLFVKGASNPRYYTFTAAENFKEDPLRRDMRPTFPQLLELSRLAANYELQRLPSIGRNTQVYLGTERAAAGVKKRGGSQVLFVRGISHSEQTQTPLGAERVLLMAMDELDYALLDPRVGGSASSRLFLNLLVPITTDPEALAGEWNQVMDRLLAKYATRLLKLGVDEIEIKVRVTADGNTITPVRLMATSMTGEFLRTDAFLEYPDPVNGITKQFCSITREDQICLLNPYPASNSIQTRRASARRIGSTYAYDFLGVMEVSLIQKWDKHLKELSSVYPSRVDDKMPEQLFTAHELVLEDDELQPTQRLVGLNDIGMIAWHATMKTPEYPEGRELVIIANDVTFQSGSFGVKEDEFFRAASEYARVRGLPRIYLSSNSGARIGLVDDLKGKFRIAWNDPANPSLGFKYLYLPPEEYEALKPGTVNANLVETEEGEKRWALQDIVGQVHGIGVENLRGSGMIAGETSRAYDETFTLSYVTGRSVGIGAYLVRLGQRTIQMVNGPLILTGYSALNKLLGREVYTSQDQLGGPQIMAPNGVSHLVVGNDKEGVSSIIDWLSFVPKDKFSAPPILDLPTDSPERDVEFLPTKTPYDPRHMLAGTVGPDGAFVPGFFDRGSFIETLGGWGKSVVTGRAKLGGIPMGVISVETRLVEQRVPADPANPDSRESILPQAGQVWYPDSAFKTAQAMEDFNRGENLPLIIFANWRGFSGGTRDMFGEILKFGAKIVDALRTYRHPVFVYIPPNGELRGGAWVVIDPTINEEMMEMYADKDSRGGILEPPGICEVKFRNADQVSAMHRLDPVIQALDGELQNAKTEQDAAKLTQQLKEREEALLPLYTQVAHEFADLHDRAGRMKAKGVIRDVVTWKRSRSYFFWRARRRIAEDGLIREMQRVDPTLSVQQGREKVSALASPAVYEDDKAFVAWVEEGGEAIAKELEKIKQAAVKASLASLLEGLSAEERKQVLAGL</sequence>
<evidence type="ECO:0000256" key="8">
    <source>
        <dbReference type="ARBA" id="ARBA00023098"/>
    </source>
</evidence>
<feature type="domain" description="CoA carboxyltransferase N-terminal" evidence="19">
    <location>
        <begin position="1403"/>
        <end position="1745"/>
    </location>
</feature>
<dbReference type="EC" id="6.4.1.2" evidence="21"/>
<evidence type="ECO:0000259" key="20">
    <source>
        <dbReference type="PROSITE" id="PS50989"/>
    </source>
</evidence>
<feature type="coiled-coil region" evidence="15">
    <location>
        <begin position="1975"/>
        <end position="2004"/>
    </location>
</feature>
<evidence type="ECO:0000259" key="17">
    <source>
        <dbReference type="PROSITE" id="PS50975"/>
    </source>
</evidence>
<dbReference type="PROSITE" id="PS50968">
    <property type="entry name" value="BIOTINYL_LIPOYL"/>
    <property type="match status" value="1"/>
</dbReference>
<dbReference type="Gene3D" id="3.30.470.20">
    <property type="entry name" value="ATP-grasp fold, B domain"/>
    <property type="match status" value="1"/>
</dbReference>
<dbReference type="SUPFAM" id="SSF51230">
    <property type="entry name" value="Single hybrid motif"/>
    <property type="match status" value="1"/>
</dbReference>
<dbReference type="InterPro" id="IPR034733">
    <property type="entry name" value="AcCoA_carboxyl_beta"/>
</dbReference>
<dbReference type="CDD" id="cd06850">
    <property type="entry name" value="biotinyl_domain"/>
    <property type="match status" value="1"/>
</dbReference>
<dbReference type="GO" id="GO:0005524">
    <property type="term" value="F:ATP binding"/>
    <property type="evidence" value="ECO:0007669"/>
    <property type="project" value="UniProtKB-UniRule"/>
</dbReference>
<dbReference type="InterPro" id="IPR000089">
    <property type="entry name" value="Biotin_lipoyl"/>
</dbReference>
<keyword evidence="4 21" id="KW-0436">Ligase</keyword>
<evidence type="ECO:0000259" key="18">
    <source>
        <dbReference type="PROSITE" id="PS50979"/>
    </source>
</evidence>
<dbReference type="GO" id="GO:0006633">
    <property type="term" value="P:fatty acid biosynthetic process"/>
    <property type="evidence" value="ECO:0007669"/>
    <property type="project" value="UniProtKB-KW"/>
</dbReference>
<dbReference type="Pfam" id="PF21385">
    <property type="entry name" value="ACCA_BT"/>
    <property type="match status" value="1"/>
</dbReference>
<keyword evidence="15" id="KW-0175">Coiled coil</keyword>
<evidence type="ECO:0000256" key="3">
    <source>
        <dbReference type="ARBA" id="ARBA00022516"/>
    </source>
</evidence>
<dbReference type="InterPro" id="IPR005481">
    <property type="entry name" value="BC-like_N"/>
</dbReference>
<dbReference type="SMART" id="SM00878">
    <property type="entry name" value="Biotin_carb_C"/>
    <property type="match status" value="1"/>
</dbReference>
<protein>
    <submittedName>
        <fullName evidence="21">Acetyl-CoA carboxylase</fullName>
        <ecNumber evidence="21">6.4.1.2</ecNumber>
    </submittedName>
</protein>
<keyword evidence="7 14" id="KW-0067">ATP-binding</keyword>
<dbReference type="Pfam" id="PF08326">
    <property type="entry name" value="ACC_central"/>
    <property type="match status" value="1"/>
</dbReference>
<dbReference type="PROSITE" id="PS00866">
    <property type="entry name" value="CPSASE_1"/>
    <property type="match status" value="1"/>
</dbReference>
<dbReference type="SUPFAM" id="SSF56059">
    <property type="entry name" value="Glutathione synthetase ATP-binding domain-like"/>
    <property type="match status" value="1"/>
</dbReference>
<evidence type="ECO:0000256" key="15">
    <source>
        <dbReference type="SAM" id="Coils"/>
    </source>
</evidence>
<dbReference type="InterPro" id="IPR011762">
    <property type="entry name" value="COA_CT_N"/>
</dbReference>
<reference evidence="21" key="1">
    <citation type="journal article" date="2012" name="Bioengineered">
        <title>Additional insights into the genome of the oleaginous model alga Nannochloropsis gaditana.</title>
        <authorList>
            <person name="Jinkerson R.E."/>
            <person name="Radakovits R."/>
            <person name="Posewitz M.C."/>
        </authorList>
    </citation>
    <scope>NUCLEOTIDE SEQUENCE</scope>
    <source>
        <strain evidence="21">CCMP526</strain>
    </source>
</reference>
<dbReference type="UniPathway" id="UPA00655">
    <property type="reaction ID" value="UER00711"/>
</dbReference>
<dbReference type="InterPro" id="IPR029045">
    <property type="entry name" value="ClpP/crotonase-like_dom_sf"/>
</dbReference>
<evidence type="ECO:0000256" key="10">
    <source>
        <dbReference type="ARBA" id="ARBA00023267"/>
    </source>
</evidence>
<reference evidence="21" key="2">
    <citation type="journal article" date="2012" name="Nat. Commun.">
        <title>Draft genome sequence and genetic transformation of the oleaginous alga Nannochloropis gaditana.</title>
        <authorList>
            <person name="Radakovits R."/>
            <person name="Jinkerson R.E."/>
            <person name="Fuerstenberg S.I."/>
            <person name="Tae H."/>
            <person name="Settlage R.E."/>
            <person name="Boore J.L."/>
            <person name="Posewitz M.C."/>
        </authorList>
    </citation>
    <scope>NUCLEOTIDE SEQUENCE</scope>
    <source>
        <strain evidence="21">CCMP526</strain>
    </source>
</reference>
<dbReference type="EMBL" id="JU980165">
    <property type="protein sequence ID" value="AFJ69228.1"/>
    <property type="molecule type" value="mRNA"/>
</dbReference>
<dbReference type="Pfam" id="PF02786">
    <property type="entry name" value="CPSase_L_D2"/>
    <property type="match status" value="1"/>
</dbReference>
<keyword evidence="9" id="KW-0275">Fatty acid biosynthesis</keyword>
<evidence type="ECO:0000256" key="9">
    <source>
        <dbReference type="ARBA" id="ARBA00023160"/>
    </source>
</evidence>
<evidence type="ECO:0000256" key="11">
    <source>
        <dbReference type="ARBA" id="ARBA00023268"/>
    </source>
</evidence>
<keyword evidence="10" id="KW-0092">Biotin</keyword>
<dbReference type="InterPro" id="IPR013815">
    <property type="entry name" value="ATP_grasp_subdomain_1"/>
</dbReference>
<dbReference type="InterPro" id="IPR016185">
    <property type="entry name" value="PreATP-grasp_dom_sf"/>
</dbReference>
<dbReference type="FunFam" id="3.40.50.20:FF:000005">
    <property type="entry name" value="acetyl-CoA carboxylase isoform X2"/>
    <property type="match status" value="1"/>
</dbReference>
<dbReference type="Gene3D" id="3.90.226.10">
    <property type="entry name" value="2-enoyl-CoA Hydratase, Chain A, domain 1"/>
    <property type="match status" value="2"/>
</dbReference>
<feature type="domain" description="Biotin carboxylation" evidence="18">
    <location>
        <begin position="121"/>
        <end position="617"/>
    </location>
</feature>
<dbReference type="Gene3D" id="3.40.50.20">
    <property type="match status" value="1"/>
</dbReference>
<evidence type="ECO:0000256" key="14">
    <source>
        <dbReference type="PROSITE-ProRule" id="PRU00409"/>
    </source>
</evidence>
<dbReference type="FunFam" id="2.40.50.100:FF:000005">
    <property type="entry name" value="Acetyl-CoA carboxylase 1"/>
    <property type="match status" value="1"/>
</dbReference>
<dbReference type="Pfam" id="PF02785">
    <property type="entry name" value="Biotin_carb_C"/>
    <property type="match status" value="1"/>
</dbReference>
<evidence type="ECO:0000256" key="13">
    <source>
        <dbReference type="ARBA" id="ARBA00048600"/>
    </source>
</evidence>
<keyword evidence="11" id="KW-0511">Multifunctional enzyme</keyword>
<dbReference type="Pfam" id="PF01039">
    <property type="entry name" value="Carboxyl_trans"/>
    <property type="match status" value="1"/>
</dbReference>
<dbReference type="Gene3D" id="2.40.50.100">
    <property type="match status" value="1"/>
</dbReference>
<dbReference type="PANTHER" id="PTHR45728">
    <property type="entry name" value="ACETYL-COA CARBOXYLASE, ISOFORM A"/>
    <property type="match status" value="1"/>
</dbReference>
<dbReference type="InterPro" id="IPR001882">
    <property type="entry name" value="Biotin_BS"/>
</dbReference>
<keyword evidence="6" id="KW-0276">Fatty acid metabolism</keyword>
<feature type="domain" description="Lipoyl-binding" evidence="16">
    <location>
        <begin position="745"/>
        <end position="819"/>
    </location>
</feature>
<evidence type="ECO:0000259" key="19">
    <source>
        <dbReference type="PROSITE" id="PS50980"/>
    </source>
</evidence>
<dbReference type="Gene3D" id="2.40.460.10">
    <property type="entry name" value="Biotin dependent carboxylase carboxyltransferase"/>
    <property type="match status" value="1"/>
</dbReference>
<dbReference type="PROSITE" id="PS50979">
    <property type="entry name" value="BC"/>
    <property type="match status" value="1"/>
</dbReference>
<feature type="domain" description="ATP-grasp" evidence="17">
    <location>
        <begin position="271"/>
        <end position="465"/>
    </location>
</feature>
<dbReference type="GO" id="GO:0046872">
    <property type="term" value="F:metal ion binding"/>
    <property type="evidence" value="ECO:0007669"/>
    <property type="project" value="InterPro"/>
</dbReference>
<accession>I2CQP5</accession>
<dbReference type="InterPro" id="IPR011053">
    <property type="entry name" value="Single_hybrid_motif"/>
</dbReference>
<dbReference type="InterPro" id="IPR011761">
    <property type="entry name" value="ATP-grasp"/>
</dbReference>
<evidence type="ECO:0000256" key="1">
    <source>
        <dbReference type="ARBA" id="ARBA00001953"/>
    </source>
</evidence>
<keyword evidence="3" id="KW-0444">Lipid biosynthesis</keyword>
<feature type="domain" description="CoA carboxyltransferase C-terminal" evidence="20">
    <location>
        <begin position="1750"/>
        <end position="2064"/>
    </location>
</feature>
<dbReference type="FunFam" id="3.30.1490.20:FF:000003">
    <property type="entry name" value="acetyl-CoA carboxylase isoform X1"/>
    <property type="match status" value="1"/>
</dbReference>
<keyword evidence="8" id="KW-0443">Lipid metabolism</keyword>
<comment type="cofactor">
    <cofactor evidence="1">
        <name>biotin</name>
        <dbReference type="ChEBI" id="CHEBI:57586"/>
    </cofactor>
</comment>
<dbReference type="PROSITE" id="PS00867">
    <property type="entry name" value="CPSASE_2"/>
    <property type="match status" value="1"/>
</dbReference>
<dbReference type="GO" id="GO:0004075">
    <property type="term" value="F:biotin carboxylase activity"/>
    <property type="evidence" value="ECO:0007669"/>
    <property type="project" value="UniProtKB-EC"/>
</dbReference>
<evidence type="ECO:0000313" key="21">
    <source>
        <dbReference type="EMBL" id="AFJ69228.1"/>
    </source>
</evidence>
<dbReference type="InterPro" id="IPR011763">
    <property type="entry name" value="COA_CT_C"/>
</dbReference>
<keyword evidence="5 14" id="KW-0547">Nucleotide-binding</keyword>
<evidence type="ECO:0000259" key="16">
    <source>
        <dbReference type="PROSITE" id="PS50968"/>
    </source>
</evidence>
<dbReference type="PROSITE" id="PS50975">
    <property type="entry name" value="ATP_GRASP"/>
    <property type="match status" value="1"/>
</dbReference>
<dbReference type="InterPro" id="IPR005479">
    <property type="entry name" value="CPAse_ATP-bd"/>
</dbReference>
<dbReference type="FunFam" id="3.90.226.10:FF:000010">
    <property type="entry name" value="acetyl-CoA carboxylase isoform X2"/>
    <property type="match status" value="1"/>
</dbReference>
<comment type="catalytic activity">
    <reaction evidence="13">
        <text>N(6)-biotinyl-L-lysyl-[protein] + hydrogencarbonate + ATP = N(6)-carboxybiotinyl-L-lysyl-[protein] + ADP + phosphate + H(+)</text>
        <dbReference type="Rhea" id="RHEA:13501"/>
        <dbReference type="Rhea" id="RHEA-COMP:10505"/>
        <dbReference type="Rhea" id="RHEA-COMP:10506"/>
        <dbReference type="ChEBI" id="CHEBI:15378"/>
        <dbReference type="ChEBI" id="CHEBI:17544"/>
        <dbReference type="ChEBI" id="CHEBI:30616"/>
        <dbReference type="ChEBI" id="CHEBI:43474"/>
        <dbReference type="ChEBI" id="CHEBI:83144"/>
        <dbReference type="ChEBI" id="CHEBI:83145"/>
        <dbReference type="ChEBI" id="CHEBI:456216"/>
        <dbReference type="EC" id="6.3.4.14"/>
    </reaction>
</comment>
<dbReference type="InterPro" id="IPR049076">
    <property type="entry name" value="ACCA"/>
</dbReference>
<dbReference type="PROSITE" id="PS50980">
    <property type="entry name" value="COA_CT_NTER"/>
    <property type="match status" value="1"/>
</dbReference>
<dbReference type="SUPFAM" id="SSF52096">
    <property type="entry name" value="ClpP/crotonase"/>
    <property type="match status" value="2"/>
</dbReference>
<dbReference type="Pfam" id="PF00364">
    <property type="entry name" value="Biotin_lipoyl"/>
    <property type="match status" value="1"/>
</dbReference>
<dbReference type="InterPro" id="IPR011054">
    <property type="entry name" value="Rudment_hybrid_motif"/>
</dbReference>
<name>I2CQP5_NANGC</name>
<dbReference type="GO" id="GO:0003989">
    <property type="term" value="F:acetyl-CoA carboxylase activity"/>
    <property type="evidence" value="ECO:0007669"/>
    <property type="project" value="UniProtKB-EC"/>
</dbReference>
<comment type="pathway">
    <text evidence="2">Lipid metabolism; malonyl-CoA biosynthesis; malonyl-CoA from acetyl-CoA: step 1/1.</text>
</comment>
<dbReference type="Gene3D" id="3.90.1770.10">
    <property type="entry name" value="PreATP-grasp domain"/>
    <property type="match status" value="1"/>
</dbReference>
<dbReference type="SUPFAM" id="SSF52440">
    <property type="entry name" value="PreATP-grasp domain"/>
    <property type="match status" value="1"/>
</dbReference>
<dbReference type="SUPFAM" id="SSF51246">
    <property type="entry name" value="Rudiment single hybrid motif"/>
    <property type="match status" value="1"/>
</dbReference>
<proteinExistence type="evidence at transcript level"/>
<dbReference type="InterPro" id="IPR013537">
    <property type="entry name" value="AcCoA_COase_cen"/>
</dbReference>
<dbReference type="PROSITE" id="PS50989">
    <property type="entry name" value="COA_CT_CTER"/>
    <property type="match status" value="1"/>
</dbReference>
<comment type="catalytic activity">
    <reaction evidence="12">
        <text>hydrogencarbonate + acetyl-CoA + ATP = malonyl-CoA + ADP + phosphate + H(+)</text>
        <dbReference type="Rhea" id="RHEA:11308"/>
        <dbReference type="ChEBI" id="CHEBI:15378"/>
        <dbReference type="ChEBI" id="CHEBI:17544"/>
        <dbReference type="ChEBI" id="CHEBI:30616"/>
        <dbReference type="ChEBI" id="CHEBI:43474"/>
        <dbReference type="ChEBI" id="CHEBI:57288"/>
        <dbReference type="ChEBI" id="CHEBI:57384"/>
        <dbReference type="ChEBI" id="CHEBI:456216"/>
        <dbReference type="EC" id="6.4.1.2"/>
    </reaction>
</comment>
<evidence type="ECO:0000256" key="5">
    <source>
        <dbReference type="ARBA" id="ARBA00022741"/>
    </source>
</evidence>
<organism evidence="21">
    <name type="scientific">Nannochloropsis gaditana (strain CCMP526)</name>
    <name type="common">Green microalga</name>
    <name type="synonym">Microchloropsis gaditana</name>
    <dbReference type="NCBI Taxonomy" id="1093141"/>
    <lineage>
        <taxon>Eukaryota</taxon>
        <taxon>Sar</taxon>
        <taxon>Stramenopiles</taxon>
        <taxon>Ochrophyta</taxon>
        <taxon>Eustigmatophyceae</taxon>
        <taxon>Eustigmatales</taxon>
        <taxon>Monodopsidaceae</taxon>
        <taxon>Nannochloropsis</taxon>
    </lineage>
</organism>
<evidence type="ECO:0000256" key="2">
    <source>
        <dbReference type="ARBA" id="ARBA00004956"/>
    </source>
</evidence>